<reference evidence="1" key="2">
    <citation type="journal article" date="2022" name="New Phytol.">
        <title>Evolutionary transition to the ectomycorrhizal habit in the genomes of a hyperdiverse lineage of mushroom-forming fungi.</title>
        <authorList>
            <person name="Looney B."/>
            <person name="Miyauchi S."/>
            <person name="Morin E."/>
            <person name="Drula E."/>
            <person name="Courty P.E."/>
            <person name="Kohler A."/>
            <person name="Kuo A."/>
            <person name="LaButti K."/>
            <person name="Pangilinan J."/>
            <person name="Lipzen A."/>
            <person name="Riley R."/>
            <person name="Andreopoulos W."/>
            <person name="He G."/>
            <person name="Johnson J."/>
            <person name="Nolan M."/>
            <person name="Tritt A."/>
            <person name="Barry K.W."/>
            <person name="Grigoriev I.V."/>
            <person name="Nagy L.G."/>
            <person name="Hibbett D."/>
            <person name="Henrissat B."/>
            <person name="Matheny P.B."/>
            <person name="Labbe J."/>
            <person name="Martin F.M."/>
        </authorList>
    </citation>
    <scope>NUCLEOTIDE SEQUENCE</scope>
    <source>
        <strain evidence="1">FP105234-sp</strain>
    </source>
</reference>
<proteinExistence type="predicted"/>
<accession>A0ACB8R455</accession>
<dbReference type="EMBL" id="MU276459">
    <property type="protein sequence ID" value="KAI0038588.1"/>
    <property type="molecule type" value="Genomic_DNA"/>
</dbReference>
<evidence type="ECO:0000313" key="1">
    <source>
        <dbReference type="EMBL" id="KAI0038588.1"/>
    </source>
</evidence>
<keyword evidence="2" id="KW-1185">Reference proteome</keyword>
<protein>
    <submittedName>
        <fullName evidence="1">Uncharacterized protein</fullName>
    </submittedName>
</protein>
<evidence type="ECO:0000313" key="2">
    <source>
        <dbReference type="Proteomes" id="UP000814033"/>
    </source>
</evidence>
<name>A0ACB8R455_9AGAM</name>
<sequence>MTSSGSFSSPPSSTDLPLSFTTKASTIRTTSGLRLLDYTPADTPPYGPSAPSTPPPPPLRTDETSCGGPVPDANNLKSPLPRVGRFARTIHGWSWQAFPIGMGTGAVYVCLSGIKTSQNSALFGIETCFYILNLVLFTLNSLTLILQALLYPRQSLRLITDSSKNIFVPVMVLNFATIIIGTVDYAVTPGHIGPNIIYILFWIYVGLSVGMSFPLLMIWFNKPHDLLTFSPAWAFLFFPMMLVGTVAYSVLLVMQPTDTRAIGVLFVGYFFQGIGFCATMAYICIYFVRLITTGFMEGHQASGAFVACGPPGFTAYALIGLGGHAQKILPAHDLVSPLAGEIWYASSVLGGLLLFGFAVFLFVFAVLPYWWKLHRHLREILGCWALTFPNVGWISAVHLIGEVLHIPAFRIVHMVMAALICVAWVILFSLTCLAIYRKKIFFDKPEDVIRDELHVHMHMHIHHHHEHHPGHAGKEGRAVGAEAV</sequence>
<reference evidence="1" key="1">
    <citation type="submission" date="2021-02" db="EMBL/GenBank/DDBJ databases">
        <authorList>
            <consortium name="DOE Joint Genome Institute"/>
            <person name="Ahrendt S."/>
            <person name="Looney B.P."/>
            <person name="Miyauchi S."/>
            <person name="Morin E."/>
            <person name="Drula E."/>
            <person name="Courty P.E."/>
            <person name="Chicoki N."/>
            <person name="Fauchery L."/>
            <person name="Kohler A."/>
            <person name="Kuo A."/>
            <person name="Labutti K."/>
            <person name="Pangilinan J."/>
            <person name="Lipzen A."/>
            <person name="Riley R."/>
            <person name="Andreopoulos W."/>
            <person name="He G."/>
            <person name="Johnson J."/>
            <person name="Barry K.W."/>
            <person name="Grigoriev I.V."/>
            <person name="Nagy L."/>
            <person name="Hibbett D."/>
            <person name="Henrissat B."/>
            <person name="Matheny P.B."/>
            <person name="Labbe J."/>
            <person name="Martin F."/>
        </authorList>
    </citation>
    <scope>NUCLEOTIDE SEQUENCE</scope>
    <source>
        <strain evidence="1">FP105234-sp</strain>
    </source>
</reference>
<organism evidence="1 2">
    <name type="scientific">Auriscalpium vulgare</name>
    <dbReference type="NCBI Taxonomy" id="40419"/>
    <lineage>
        <taxon>Eukaryota</taxon>
        <taxon>Fungi</taxon>
        <taxon>Dikarya</taxon>
        <taxon>Basidiomycota</taxon>
        <taxon>Agaricomycotina</taxon>
        <taxon>Agaricomycetes</taxon>
        <taxon>Russulales</taxon>
        <taxon>Auriscalpiaceae</taxon>
        <taxon>Auriscalpium</taxon>
    </lineage>
</organism>
<dbReference type="Proteomes" id="UP000814033">
    <property type="component" value="Unassembled WGS sequence"/>
</dbReference>
<comment type="caution">
    <text evidence="1">The sequence shown here is derived from an EMBL/GenBank/DDBJ whole genome shotgun (WGS) entry which is preliminary data.</text>
</comment>
<gene>
    <name evidence="1" type="ORF">FA95DRAFT_1613264</name>
</gene>